<keyword evidence="1" id="KW-0472">Membrane</keyword>
<evidence type="ECO:0008006" key="4">
    <source>
        <dbReference type="Google" id="ProtNLM"/>
    </source>
</evidence>
<reference evidence="2 3" key="1">
    <citation type="submission" date="2021-12" db="EMBL/GenBank/DDBJ databases">
        <title>Mucilaginibacter roseus genome.</title>
        <authorList>
            <person name="Ferreira J.R."/>
            <person name="Newman J.D."/>
        </authorList>
    </citation>
    <scope>NUCLEOTIDE SEQUENCE [LARGE SCALE GENOMIC DNA]</scope>
    <source>
        <strain evidence="2 3">LMG 28454</strain>
    </source>
</reference>
<proteinExistence type="predicted"/>
<evidence type="ECO:0000256" key="1">
    <source>
        <dbReference type="SAM" id="Phobius"/>
    </source>
</evidence>
<organism evidence="2 3">
    <name type="scientific">Mucilaginibacter roseus</name>
    <dbReference type="NCBI Taxonomy" id="1528868"/>
    <lineage>
        <taxon>Bacteria</taxon>
        <taxon>Pseudomonadati</taxon>
        <taxon>Bacteroidota</taxon>
        <taxon>Sphingobacteriia</taxon>
        <taxon>Sphingobacteriales</taxon>
        <taxon>Sphingobacteriaceae</taxon>
        <taxon>Mucilaginibacter</taxon>
    </lineage>
</organism>
<dbReference type="Proteomes" id="UP001199919">
    <property type="component" value="Unassembled WGS sequence"/>
</dbReference>
<evidence type="ECO:0000313" key="3">
    <source>
        <dbReference type="Proteomes" id="UP001199919"/>
    </source>
</evidence>
<gene>
    <name evidence="2" type="ORF">LT679_02015</name>
</gene>
<keyword evidence="3" id="KW-1185">Reference proteome</keyword>
<sequence length="51" mass="5896">MPALIAYTTRMNIYAVLLLLAGLIILYLIGRRRFYRRNVAGLQHLNIIILP</sequence>
<dbReference type="RefSeq" id="WP_232175242.1">
    <property type="nucleotide sequence ID" value="NZ_JAJPWV010000001.1"/>
</dbReference>
<dbReference type="EMBL" id="JAJPWV010000001">
    <property type="protein sequence ID" value="MCD8739365.1"/>
    <property type="molecule type" value="Genomic_DNA"/>
</dbReference>
<keyword evidence="1" id="KW-1133">Transmembrane helix</keyword>
<comment type="caution">
    <text evidence="2">The sequence shown here is derived from an EMBL/GenBank/DDBJ whole genome shotgun (WGS) entry which is preliminary data.</text>
</comment>
<evidence type="ECO:0000313" key="2">
    <source>
        <dbReference type="EMBL" id="MCD8739365.1"/>
    </source>
</evidence>
<accession>A0ABS8TZV9</accession>
<protein>
    <recommendedName>
        <fullName evidence="4">LPXTG cell wall anchor domain-containing protein</fullName>
    </recommendedName>
</protein>
<keyword evidence="1" id="KW-0812">Transmembrane</keyword>
<name>A0ABS8TZV9_9SPHI</name>
<feature type="transmembrane region" description="Helical" evidence="1">
    <location>
        <begin position="12"/>
        <end position="29"/>
    </location>
</feature>